<dbReference type="Gene3D" id="3.40.50.720">
    <property type="entry name" value="NAD(P)-binding Rossmann-like Domain"/>
    <property type="match status" value="1"/>
</dbReference>
<accession>A0A562K589</accession>
<dbReference type="EMBL" id="VLKK01000018">
    <property type="protein sequence ID" value="TWH90526.1"/>
    <property type="molecule type" value="Genomic_DNA"/>
</dbReference>
<dbReference type="InterPro" id="IPR011051">
    <property type="entry name" value="RmlC_Cupin_sf"/>
</dbReference>
<evidence type="ECO:0000313" key="4">
    <source>
        <dbReference type="Proteomes" id="UP000316624"/>
    </source>
</evidence>
<organism evidence="3 4">
    <name type="scientific">Sphingobium wenxiniae (strain DSM 21828 / CGMCC 1.7748 / JZ-1)</name>
    <dbReference type="NCBI Taxonomy" id="595605"/>
    <lineage>
        <taxon>Bacteria</taxon>
        <taxon>Pseudomonadati</taxon>
        <taxon>Pseudomonadota</taxon>
        <taxon>Alphaproteobacteria</taxon>
        <taxon>Sphingomonadales</taxon>
        <taxon>Sphingomonadaceae</taxon>
        <taxon>Sphingobium</taxon>
    </lineage>
</organism>
<keyword evidence="4" id="KW-1185">Reference proteome</keyword>
<dbReference type="SUPFAM" id="SSF51182">
    <property type="entry name" value="RmlC-like cupins"/>
    <property type="match status" value="1"/>
</dbReference>
<dbReference type="InterPro" id="IPR001509">
    <property type="entry name" value="Epimerase_deHydtase"/>
</dbReference>
<dbReference type="Pfam" id="PF01370">
    <property type="entry name" value="Epimerase"/>
    <property type="match status" value="1"/>
</dbReference>
<feature type="domain" description="NAD-dependent epimerase/dehydratase" evidence="1">
    <location>
        <begin position="3"/>
        <end position="185"/>
    </location>
</feature>
<dbReference type="Gene3D" id="2.60.120.10">
    <property type="entry name" value="Jelly Rolls"/>
    <property type="match status" value="1"/>
</dbReference>
<proteinExistence type="predicted"/>
<name>A0A562K589_SPHWJ</name>
<dbReference type="SUPFAM" id="SSF51735">
    <property type="entry name" value="NAD(P)-binding Rossmann-fold domains"/>
    <property type="match status" value="1"/>
</dbReference>
<reference evidence="3 4" key="1">
    <citation type="journal article" date="2015" name="Stand. Genomic Sci.">
        <title>Genomic Encyclopedia of Bacterial and Archaeal Type Strains, Phase III: the genomes of soil and plant-associated and newly described type strains.</title>
        <authorList>
            <person name="Whitman W.B."/>
            <person name="Woyke T."/>
            <person name="Klenk H.P."/>
            <person name="Zhou Y."/>
            <person name="Lilburn T.G."/>
            <person name="Beck B.J."/>
            <person name="De Vos P."/>
            <person name="Vandamme P."/>
            <person name="Eisen J.A."/>
            <person name="Garrity G."/>
            <person name="Hugenholtz P."/>
            <person name="Kyrpides N.C."/>
        </authorList>
    </citation>
    <scope>NUCLEOTIDE SEQUENCE [LARGE SCALE GENOMIC DNA]</scope>
    <source>
        <strain evidence="3 4">CGMCC 1.7748</strain>
    </source>
</reference>
<evidence type="ECO:0000259" key="2">
    <source>
        <dbReference type="Pfam" id="PF14667"/>
    </source>
</evidence>
<dbReference type="RefSeq" id="WP_145075170.1">
    <property type="nucleotide sequence ID" value="NZ_JACIIY010000019.1"/>
</dbReference>
<feature type="domain" description="Capsular polysaccharide assembling protein CapF C-terminal" evidence="2">
    <location>
        <begin position="257"/>
        <end position="367"/>
    </location>
</feature>
<evidence type="ECO:0000313" key="3">
    <source>
        <dbReference type="EMBL" id="TWH90526.1"/>
    </source>
</evidence>
<dbReference type="Proteomes" id="UP000316624">
    <property type="component" value="Unassembled WGS sequence"/>
</dbReference>
<gene>
    <name evidence="3" type="ORF">IQ35_03350</name>
</gene>
<dbReference type="InterPro" id="IPR014710">
    <property type="entry name" value="RmlC-like_jellyroll"/>
</dbReference>
<evidence type="ECO:0000259" key="1">
    <source>
        <dbReference type="Pfam" id="PF01370"/>
    </source>
</evidence>
<comment type="caution">
    <text evidence="3">The sequence shown here is derived from an EMBL/GenBank/DDBJ whole genome shotgun (WGS) entry which is preliminary data.</text>
</comment>
<sequence length="374" mass="39789">MKIVVTGAGGLLGHHTSVRLHAANCAARFKGQSEPYILVGLDRAAFSDDSRLIDAVNGADAVLHFAGVNRASDTDVASGNPDIARRLVNACRTAGSAPHIVYANSTHAANDSVYGKSKRIAGEILSEGSGGYTDLILPHIFGEGARPHYNNVTATFIAQVIAGDSPEVNPEGRVALLHAGEAAQIAINAAVERTTGVITPAALPVSVVDLLTKIERFHADYNANLFPDLTDPFDLALFNSYRAALYPDQYPKMLRLNSDARGALFEASRGGGGGQTFLSWTHPGVTRGDHFHLDKVERFLVVEGEAIIRIRPVLGDTIWECRVSGDAPAAIDMPTLHTHNIVNVGDKPLLTLFWTNAVFDPAAPDTYADPVSGA</sequence>
<dbReference type="AlphaFoldDB" id="A0A562K589"/>
<dbReference type="Pfam" id="PF14667">
    <property type="entry name" value="Polysacc_synt_C"/>
    <property type="match status" value="1"/>
</dbReference>
<protein>
    <submittedName>
        <fullName evidence="3">UDP-2-acetamido-2,6-beta-L-arabino-hexul-4-ose reductase</fullName>
    </submittedName>
</protein>
<dbReference type="InterPro" id="IPR029303">
    <property type="entry name" value="CapF_C"/>
</dbReference>
<dbReference type="InterPro" id="IPR036291">
    <property type="entry name" value="NAD(P)-bd_dom_sf"/>
</dbReference>